<feature type="compositionally biased region" description="Basic and acidic residues" evidence="5">
    <location>
        <begin position="230"/>
        <end position="239"/>
    </location>
</feature>
<dbReference type="InterPro" id="IPR040793">
    <property type="entry name" value="CDH1_2_SANT_HL1"/>
</dbReference>
<dbReference type="Gene3D" id="6.10.140.1440">
    <property type="match status" value="1"/>
</dbReference>
<dbReference type="GO" id="GO:0006357">
    <property type="term" value="P:regulation of transcription by RNA polymerase II"/>
    <property type="evidence" value="ECO:0007669"/>
    <property type="project" value="TreeGrafter"/>
</dbReference>
<dbReference type="InterPro" id="IPR001739">
    <property type="entry name" value="Methyl_CpG_DNA-bd"/>
</dbReference>
<evidence type="ECO:0000259" key="7">
    <source>
        <dbReference type="PROSITE" id="PS50118"/>
    </source>
</evidence>
<dbReference type="AlphaFoldDB" id="A0AAV2REQ1"/>
<feature type="region of interest" description="Disordered" evidence="5">
    <location>
        <begin position="380"/>
        <end position="444"/>
    </location>
</feature>
<evidence type="ECO:0000256" key="3">
    <source>
        <dbReference type="ARBA" id="ARBA00023242"/>
    </source>
</evidence>
<evidence type="ECO:0000259" key="6">
    <source>
        <dbReference type="PROSITE" id="PS50097"/>
    </source>
</evidence>
<feature type="compositionally biased region" description="Basic residues" evidence="5">
    <location>
        <begin position="219"/>
        <end position="229"/>
    </location>
</feature>
<comment type="caution">
    <text evidence="9">The sequence shown here is derived from an EMBL/GenBank/DDBJ whole genome shotgun (WGS) entry which is preliminary data.</text>
</comment>
<feature type="region of interest" description="Disordered" evidence="5">
    <location>
        <begin position="516"/>
        <end position="616"/>
    </location>
</feature>
<dbReference type="FunFam" id="1.10.30.10:FF:000016">
    <property type="entry name" value="FACT complex subunit SSRP1"/>
    <property type="match status" value="1"/>
</dbReference>
<dbReference type="PROSITE" id="PS50097">
    <property type="entry name" value="BTB"/>
    <property type="match status" value="1"/>
</dbReference>
<feature type="compositionally biased region" description="Basic and acidic residues" evidence="5">
    <location>
        <begin position="1"/>
        <end position="15"/>
    </location>
</feature>
<feature type="compositionally biased region" description="Basic and acidic residues" evidence="5">
    <location>
        <begin position="672"/>
        <end position="689"/>
    </location>
</feature>
<feature type="non-terminal residue" evidence="9">
    <location>
        <position position="753"/>
    </location>
</feature>
<protein>
    <submittedName>
        <fullName evidence="9">Uncharacterized protein</fullName>
    </submittedName>
</protein>
<dbReference type="InterPro" id="IPR000210">
    <property type="entry name" value="BTB/POZ_dom"/>
</dbReference>
<comment type="similarity">
    <text evidence="1">Belongs to the HMGB family.</text>
</comment>
<dbReference type="SUPFAM" id="SSF47095">
    <property type="entry name" value="HMG-box"/>
    <property type="match status" value="1"/>
</dbReference>
<evidence type="ECO:0000313" key="10">
    <source>
        <dbReference type="Proteomes" id="UP001497623"/>
    </source>
</evidence>
<dbReference type="GO" id="GO:0005634">
    <property type="term" value="C:nucleus"/>
    <property type="evidence" value="ECO:0007669"/>
    <property type="project" value="UniProtKB-UniRule"/>
</dbReference>
<dbReference type="CDD" id="cd18315">
    <property type="entry name" value="BTB_POZ_BAB-like"/>
    <property type="match status" value="1"/>
</dbReference>
<dbReference type="PANTHER" id="PTHR23110">
    <property type="entry name" value="BTB DOMAIN TRANSCRIPTION FACTOR"/>
    <property type="match status" value="1"/>
</dbReference>
<dbReference type="SMART" id="SM00225">
    <property type="entry name" value="BTB"/>
    <property type="match status" value="1"/>
</dbReference>
<dbReference type="PANTHER" id="PTHR23110:SF109">
    <property type="entry name" value="FI07618P-RELATED"/>
    <property type="match status" value="1"/>
</dbReference>
<gene>
    <name evidence="9" type="ORF">MNOR_LOCUS23163</name>
</gene>
<dbReference type="PROSITE" id="PS50982">
    <property type="entry name" value="MBD"/>
    <property type="match status" value="1"/>
</dbReference>
<dbReference type="Gene3D" id="3.30.890.10">
    <property type="entry name" value="Methyl-cpg-binding Protein 2, Chain A"/>
    <property type="match status" value="1"/>
</dbReference>
<organism evidence="9 10">
    <name type="scientific">Meganyctiphanes norvegica</name>
    <name type="common">Northern krill</name>
    <name type="synonym">Thysanopoda norvegica</name>
    <dbReference type="NCBI Taxonomy" id="48144"/>
    <lineage>
        <taxon>Eukaryota</taxon>
        <taxon>Metazoa</taxon>
        <taxon>Ecdysozoa</taxon>
        <taxon>Arthropoda</taxon>
        <taxon>Crustacea</taxon>
        <taxon>Multicrustacea</taxon>
        <taxon>Malacostraca</taxon>
        <taxon>Eumalacostraca</taxon>
        <taxon>Eucarida</taxon>
        <taxon>Euphausiacea</taxon>
        <taxon>Euphausiidae</taxon>
        <taxon>Meganyctiphanes</taxon>
    </lineage>
</organism>
<sequence>MPRLEDGPTESDKSHGSGSVKIAVDPMGNDQQLRFRWDGHINHISQILSQQRNESKYCDCTLVSEDGYVLRAHQAILSAASGYFQRVLTEVGKDQHPTIVLRGANFREMSCILDYIYKGQTQVSLRLMGAVMEVASMLAVKGLSQKQSNASIQKFKGEGGSVVPRKTGGGLAALAKEARLSASSSDSDSSSSSSDDSDSDSSSSPEGSDHSPPAVSSPNKKKRKRKHHDKSGDGKHSSSDSDEGAARTKMRPPSQPKTEKQIMDGISQAIENAISSKAEVKTEIKTEKSDTPAASPTVGRQRRPWGSKTPKDPNKPKRAQSAFFYFANEGRAKIRADHPEMSVGEVSKELGRMWNEMTAETKAPYEKSALEDRARYDGAMKSYKAGETPTKDKNSPHAPSPAAAAAAANTPVKGGSDDNSDGGDGSKKKQSEEDGSSSVKKKKYQSVPVLNCNNYVAVPDEWTRTVTMRAGGASAGKFDVYYHSPKGKKLRSRNEVEKHCEEKGIEVDITKFQFSHRSSESDVSEVYIKTPNKSDQTTSNDTSEHPEGTTAMIKLEDGGSARVFVPPSFTPSSDSSANSSSDDEDDKKDESVNEGADEGESKKFKPQTNPIKGFTKDEIRRFIKSFKKFSNPLRRLDRLAIDADLLDKPRPSLHSLGQSIISRCQEAMEDWEEKKKDKEEAEAATKGDGQENENADGTTPKKKQDRGPSIKMSGVALNCKSLLASLRELEVLDRVMPHVTEERNYWLLQVCNV</sequence>
<feature type="compositionally biased region" description="Basic and acidic residues" evidence="5">
    <location>
        <begin position="278"/>
        <end position="290"/>
    </location>
</feature>
<evidence type="ECO:0000313" key="9">
    <source>
        <dbReference type="EMBL" id="CAL4122441.1"/>
    </source>
</evidence>
<dbReference type="Pfam" id="PF01429">
    <property type="entry name" value="MBD"/>
    <property type="match status" value="1"/>
</dbReference>
<feature type="compositionally biased region" description="Polar residues" evidence="5">
    <location>
        <begin position="531"/>
        <end position="541"/>
    </location>
</feature>
<proteinExistence type="inferred from homology"/>
<dbReference type="CDD" id="cd00122">
    <property type="entry name" value="MBD"/>
    <property type="match status" value="1"/>
</dbReference>
<dbReference type="SUPFAM" id="SSF54171">
    <property type="entry name" value="DNA-binding domain"/>
    <property type="match status" value="1"/>
</dbReference>
<feature type="domain" description="MBD" evidence="8">
    <location>
        <begin position="448"/>
        <end position="521"/>
    </location>
</feature>
<dbReference type="Gene3D" id="1.10.30.10">
    <property type="entry name" value="High mobility group box domain"/>
    <property type="match status" value="1"/>
</dbReference>
<keyword evidence="10" id="KW-1185">Reference proteome</keyword>
<dbReference type="InterPro" id="IPR051095">
    <property type="entry name" value="Dros_DevTransReg"/>
</dbReference>
<dbReference type="Proteomes" id="UP001497623">
    <property type="component" value="Unassembled WGS sequence"/>
</dbReference>
<dbReference type="PROSITE" id="PS50118">
    <property type="entry name" value="HMG_BOX_2"/>
    <property type="match status" value="1"/>
</dbReference>
<dbReference type="GO" id="GO:0003677">
    <property type="term" value="F:DNA binding"/>
    <property type="evidence" value="ECO:0007669"/>
    <property type="project" value="UniProtKB-UniRule"/>
</dbReference>
<feature type="DNA-binding region" description="HMG box" evidence="4">
    <location>
        <begin position="316"/>
        <end position="384"/>
    </location>
</feature>
<feature type="region of interest" description="Disordered" evidence="5">
    <location>
        <begin position="1"/>
        <end position="24"/>
    </location>
</feature>
<dbReference type="Pfam" id="PF00651">
    <property type="entry name" value="BTB"/>
    <property type="match status" value="1"/>
</dbReference>
<dbReference type="Gene3D" id="3.30.710.10">
    <property type="entry name" value="Potassium Channel Kv1.1, Chain A"/>
    <property type="match status" value="1"/>
</dbReference>
<dbReference type="EMBL" id="CAXKWB010020176">
    <property type="protein sequence ID" value="CAL4122441.1"/>
    <property type="molecule type" value="Genomic_DNA"/>
</dbReference>
<dbReference type="InterPro" id="IPR009071">
    <property type="entry name" value="HMG_box_dom"/>
</dbReference>
<feature type="region of interest" description="Disordered" evidence="5">
    <location>
        <begin position="177"/>
        <end position="319"/>
    </location>
</feature>
<dbReference type="SUPFAM" id="SSF54695">
    <property type="entry name" value="POZ domain"/>
    <property type="match status" value="1"/>
</dbReference>
<dbReference type="SMART" id="SM00398">
    <property type="entry name" value="HMG"/>
    <property type="match status" value="1"/>
</dbReference>
<evidence type="ECO:0000256" key="5">
    <source>
        <dbReference type="SAM" id="MobiDB-lite"/>
    </source>
</evidence>
<evidence type="ECO:0000256" key="4">
    <source>
        <dbReference type="PROSITE-ProRule" id="PRU00267"/>
    </source>
</evidence>
<keyword evidence="3 4" id="KW-0539">Nucleus</keyword>
<dbReference type="InterPro" id="IPR016177">
    <property type="entry name" value="DNA-bd_dom_sf"/>
</dbReference>
<keyword evidence="2 4" id="KW-0238">DNA-binding</keyword>
<feature type="compositionally biased region" description="Low complexity" evidence="5">
    <location>
        <begin position="183"/>
        <end position="204"/>
    </location>
</feature>
<evidence type="ECO:0000256" key="2">
    <source>
        <dbReference type="ARBA" id="ARBA00023125"/>
    </source>
</evidence>
<feature type="region of interest" description="Disordered" evidence="5">
    <location>
        <begin position="667"/>
        <end position="710"/>
    </location>
</feature>
<dbReference type="InterPro" id="IPR036910">
    <property type="entry name" value="HMG_box_dom_sf"/>
</dbReference>
<accession>A0AAV2REQ1</accession>
<dbReference type="Pfam" id="PF00505">
    <property type="entry name" value="HMG_box"/>
    <property type="match status" value="1"/>
</dbReference>
<evidence type="ECO:0000259" key="8">
    <source>
        <dbReference type="PROSITE" id="PS50982"/>
    </source>
</evidence>
<dbReference type="SMART" id="SM00391">
    <property type="entry name" value="MBD"/>
    <property type="match status" value="1"/>
</dbReference>
<evidence type="ECO:0000256" key="1">
    <source>
        <dbReference type="ARBA" id="ARBA00008774"/>
    </source>
</evidence>
<feature type="domain" description="BTB" evidence="6">
    <location>
        <begin position="58"/>
        <end position="125"/>
    </location>
</feature>
<name>A0AAV2REQ1_MEGNR</name>
<dbReference type="Pfam" id="PF18375">
    <property type="entry name" value="CDH1_2_SANT_HL1"/>
    <property type="match status" value="1"/>
</dbReference>
<reference evidence="9 10" key="1">
    <citation type="submission" date="2024-05" db="EMBL/GenBank/DDBJ databases">
        <authorList>
            <person name="Wallberg A."/>
        </authorList>
    </citation>
    <scope>NUCLEOTIDE SEQUENCE [LARGE SCALE GENOMIC DNA]</scope>
</reference>
<feature type="compositionally biased region" description="Low complexity" evidence="5">
    <location>
        <begin position="396"/>
        <end position="408"/>
    </location>
</feature>
<dbReference type="InterPro" id="IPR011333">
    <property type="entry name" value="SKP1/BTB/POZ_sf"/>
</dbReference>
<feature type="domain" description="HMG box" evidence="7">
    <location>
        <begin position="316"/>
        <end position="384"/>
    </location>
</feature>